<proteinExistence type="predicted"/>
<accession>A0A0P1EYP4</accession>
<evidence type="ECO:0000313" key="1">
    <source>
        <dbReference type="EMBL" id="CUH60007.1"/>
    </source>
</evidence>
<gene>
    <name evidence="1" type="ORF">THS5294_01296</name>
</gene>
<dbReference type="RefSeq" id="WP_058123080.1">
    <property type="nucleotide sequence ID" value="NZ_CYRX01000019.1"/>
</dbReference>
<sequence length="154" mass="18132">MQFVERLKLEGAEWVRSQNFWLFGTATFKDGSRFTDSDATHDAKHFFNILDRQILKRKETMQGKRLDRLVFLEHGRLGANTHIHFFIKGTHLSQYKAIAKLAPQIWQERISKAYNLLLKDNIGLDDTRSEYCWKEIKSFQRDVLLTECCHLAIS</sequence>
<dbReference type="AlphaFoldDB" id="A0A0P1EYP4"/>
<evidence type="ECO:0000313" key="2">
    <source>
        <dbReference type="Proteomes" id="UP000051298"/>
    </source>
</evidence>
<name>A0A0P1EYP4_9RHOB</name>
<dbReference type="EMBL" id="CYRX01000019">
    <property type="protein sequence ID" value="CUH60007.1"/>
    <property type="molecule type" value="Genomic_DNA"/>
</dbReference>
<protein>
    <submittedName>
        <fullName evidence="1">Uncharacterized protein</fullName>
    </submittedName>
</protein>
<reference evidence="1 2" key="1">
    <citation type="submission" date="2015-09" db="EMBL/GenBank/DDBJ databases">
        <authorList>
            <consortium name="Swine Surveillance"/>
        </authorList>
    </citation>
    <scope>NUCLEOTIDE SEQUENCE [LARGE SCALE GENOMIC DNA]</scope>
    <source>
        <strain evidence="1 2">CECT 5294</strain>
    </source>
</reference>
<organism evidence="1 2">
    <name type="scientific">Thalassobacter stenotrophicus</name>
    <dbReference type="NCBI Taxonomy" id="266809"/>
    <lineage>
        <taxon>Bacteria</taxon>
        <taxon>Pseudomonadati</taxon>
        <taxon>Pseudomonadota</taxon>
        <taxon>Alphaproteobacteria</taxon>
        <taxon>Rhodobacterales</taxon>
        <taxon>Roseobacteraceae</taxon>
        <taxon>Thalassobacter</taxon>
    </lineage>
</organism>
<dbReference type="Proteomes" id="UP000051298">
    <property type="component" value="Unassembled WGS sequence"/>
</dbReference>